<dbReference type="EMBL" id="MLYV02000996">
    <property type="protein sequence ID" value="PSR74318.1"/>
    <property type="molecule type" value="Genomic_DNA"/>
</dbReference>
<gene>
    <name evidence="1" type="ORF">PHLCEN_2v9935</name>
</gene>
<evidence type="ECO:0000313" key="2">
    <source>
        <dbReference type="Proteomes" id="UP000186601"/>
    </source>
</evidence>
<proteinExistence type="predicted"/>
<protein>
    <submittedName>
        <fullName evidence="1">Uncharacterized protein</fullName>
    </submittedName>
</protein>
<dbReference type="STRING" id="98765.A0A2R6NPB1"/>
<organism evidence="1 2">
    <name type="scientific">Hermanssonia centrifuga</name>
    <dbReference type="NCBI Taxonomy" id="98765"/>
    <lineage>
        <taxon>Eukaryota</taxon>
        <taxon>Fungi</taxon>
        <taxon>Dikarya</taxon>
        <taxon>Basidiomycota</taxon>
        <taxon>Agaricomycotina</taxon>
        <taxon>Agaricomycetes</taxon>
        <taxon>Polyporales</taxon>
        <taxon>Meruliaceae</taxon>
        <taxon>Hermanssonia</taxon>
    </lineage>
</organism>
<comment type="caution">
    <text evidence="1">The sequence shown here is derived from an EMBL/GenBank/DDBJ whole genome shotgun (WGS) entry which is preliminary data.</text>
</comment>
<accession>A0A2R6NPB1</accession>
<sequence length="180" mass="20437">MEPMPFIPNPPQIQRARLVLQRFVPAELAYLSILHFAEYYRTLVSKEIGDPTIETTGINVARDRGIRNAITIRNGEKLCLTIGLFTKKEAQSVIWLSVTIKGHDQGWSSYPEDQGTKRGSWTWYTMTFGEDTLAATPERLATNIHAEFATQTHAFAWGRDSEMVKHIQAGQPIKLWAHAR</sequence>
<reference evidence="1 2" key="1">
    <citation type="submission" date="2018-02" db="EMBL/GenBank/DDBJ databases">
        <title>Genome sequence of the basidiomycete white-rot fungus Phlebia centrifuga.</title>
        <authorList>
            <person name="Granchi Z."/>
            <person name="Peng M."/>
            <person name="de Vries R.P."/>
            <person name="Hilden K."/>
            <person name="Makela M.R."/>
            <person name="Grigoriev I."/>
            <person name="Riley R."/>
        </authorList>
    </citation>
    <scope>NUCLEOTIDE SEQUENCE [LARGE SCALE GENOMIC DNA]</scope>
    <source>
        <strain evidence="1 2">FBCC195</strain>
    </source>
</reference>
<evidence type="ECO:0000313" key="1">
    <source>
        <dbReference type="EMBL" id="PSR74318.1"/>
    </source>
</evidence>
<dbReference type="OrthoDB" id="66095at2759"/>
<dbReference type="Proteomes" id="UP000186601">
    <property type="component" value="Unassembled WGS sequence"/>
</dbReference>
<dbReference type="AlphaFoldDB" id="A0A2R6NPB1"/>
<keyword evidence="2" id="KW-1185">Reference proteome</keyword>
<name>A0A2R6NPB1_9APHY</name>